<reference evidence="1" key="1">
    <citation type="journal article" date="2021" name="Proc. Natl. Acad. Sci. U.S.A.">
        <title>A Catalog of Tens of Thousands of Viruses from Human Metagenomes Reveals Hidden Associations with Chronic Diseases.</title>
        <authorList>
            <person name="Tisza M.J."/>
            <person name="Buck C.B."/>
        </authorList>
    </citation>
    <scope>NUCLEOTIDE SEQUENCE</scope>
    <source>
        <strain evidence="1">CtFSL3</strain>
    </source>
</reference>
<name>A0A8S5PE69_9CAUD</name>
<dbReference type="EMBL" id="BK015393">
    <property type="protein sequence ID" value="DAE04747.1"/>
    <property type="molecule type" value="Genomic_DNA"/>
</dbReference>
<sequence length="161" mass="17584">MKKFKVFVCIITVLCLFLCFAGCGENKSTNKNLTALKIKVTDLDGNAVSKAQITLVECGSSFFTDNNGLSPTMEVQISKTALNVNEDWSTVTVVVSCEGFVTTVLFNCVVKDNQTRGDLTIRLFKLDQSELPYVAIVEVPPDDFIKNLTGATDDAQSEPTE</sequence>
<proteinExistence type="predicted"/>
<organism evidence="1">
    <name type="scientific">Siphoviridae sp. ctFSL3</name>
    <dbReference type="NCBI Taxonomy" id="2825404"/>
    <lineage>
        <taxon>Viruses</taxon>
        <taxon>Duplodnaviria</taxon>
        <taxon>Heunggongvirae</taxon>
        <taxon>Uroviricota</taxon>
        <taxon>Caudoviricetes</taxon>
    </lineage>
</organism>
<accession>A0A8S5PE69</accession>
<protein>
    <submittedName>
        <fullName evidence="1">Uncharacterized protein</fullName>
    </submittedName>
</protein>
<evidence type="ECO:0000313" key="1">
    <source>
        <dbReference type="EMBL" id="DAE04747.1"/>
    </source>
</evidence>